<dbReference type="Gene3D" id="1.20.1640.10">
    <property type="entry name" value="Multidrug efflux transporter AcrB transmembrane domain"/>
    <property type="match status" value="2"/>
</dbReference>
<dbReference type="SUPFAM" id="SSF82866">
    <property type="entry name" value="Multidrug efflux transporter AcrB transmembrane domain"/>
    <property type="match status" value="2"/>
</dbReference>
<dbReference type="GO" id="GO:0022857">
    <property type="term" value="F:transmembrane transporter activity"/>
    <property type="evidence" value="ECO:0007669"/>
    <property type="project" value="InterPro"/>
</dbReference>
<gene>
    <name evidence="8" type="primary">mdtC_28</name>
    <name evidence="8" type="ORF">SDC9_58788</name>
</gene>
<dbReference type="InterPro" id="IPR004869">
    <property type="entry name" value="MMPL_dom"/>
</dbReference>
<feature type="transmembrane region" description="Helical" evidence="6">
    <location>
        <begin position="56"/>
        <end position="79"/>
    </location>
</feature>
<evidence type="ECO:0000256" key="1">
    <source>
        <dbReference type="ARBA" id="ARBA00004651"/>
    </source>
</evidence>
<dbReference type="InterPro" id="IPR050545">
    <property type="entry name" value="Mycobact_MmpL"/>
</dbReference>
<keyword evidence="3 6" id="KW-0812">Transmembrane</keyword>
<dbReference type="PRINTS" id="PR00702">
    <property type="entry name" value="ACRIFLAVINRP"/>
</dbReference>
<feature type="transmembrane region" description="Helical" evidence="6">
    <location>
        <begin position="85"/>
        <end position="103"/>
    </location>
</feature>
<dbReference type="GO" id="GO:0005886">
    <property type="term" value="C:plasma membrane"/>
    <property type="evidence" value="ECO:0007669"/>
    <property type="project" value="UniProtKB-SubCell"/>
</dbReference>
<evidence type="ECO:0000256" key="3">
    <source>
        <dbReference type="ARBA" id="ARBA00022692"/>
    </source>
</evidence>
<comment type="caution">
    <text evidence="8">The sequence shown here is derived from an EMBL/GenBank/DDBJ whole genome shotgun (WGS) entry which is preliminary data.</text>
</comment>
<evidence type="ECO:0000313" key="8">
    <source>
        <dbReference type="EMBL" id="MPM12435.1"/>
    </source>
</evidence>
<feature type="transmembrane region" description="Helical" evidence="6">
    <location>
        <begin position="134"/>
        <end position="155"/>
    </location>
</feature>
<organism evidence="8">
    <name type="scientific">bioreactor metagenome</name>
    <dbReference type="NCBI Taxonomy" id="1076179"/>
    <lineage>
        <taxon>unclassified sequences</taxon>
        <taxon>metagenomes</taxon>
        <taxon>ecological metagenomes</taxon>
    </lineage>
</organism>
<keyword evidence="2" id="KW-1003">Cell membrane</keyword>
<feature type="transmembrane region" description="Helical" evidence="6">
    <location>
        <begin position="30"/>
        <end position="49"/>
    </location>
</feature>
<feature type="transmembrane region" description="Helical" evidence="6">
    <location>
        <begin position="453"/>
        <end position="473"/>
    </location>
</feature>
<keyword evidence="4 6" id="KW-1133">Transmembrane helix</keyword>
<comment type="subcellular location">
    <subcellularLocation>
        <location evidence="1">Cell membrane</location>
        <topology evidence="1">Multi-pass membrane protein</topology>
    </subcellularLocation>
</comment>
<dbReference type="AlphaFoldDB" id="A0A644X8D4"/>
<dbReference type="InterPro" id="IPR000731">
    <property type="entry name" value="SSD"/>
</dbReference>
<feature type="transmembrane region" description="Helical" evidence="6">
    <location>
        <begin position="530"/>
        <end position="552"/>
    </location>
</feature>
<feature type="transmembrane region" description="Helical" evidence="6">
    <location>
        <begin position="161"/>
        <end position="185"/>
    </location>
</feature>
<evidence type="ECO:0000256" key="6">
    <source>
        <dbReference type="SAM" id="Phobius"/>
    </source>
</evidence>
<feature type="transmembrane region" description="Helical" evidence="6">
    <location>
        <begin position="558"/>
        <end position="581"/>
    </location>
</feature>
<reference evidence="8" key="1">
    <citation type="submission" date="2019-08" db="EMBL/GenBank/DDBJ databases">
        <authorList>
            <person name="Kucharzyk K."/>
            <person name="Murdoch R.W."/>
            <person name="Higgins S."/>
            <person name="Loffler F."/>
        </authorList>
    </citation>
    <scope>NUCLEOTIDE SEQUENCE</scope>
</reference>
<accession>A0A644X8D4</accession>
<dbReference type="PROSITE" id="PS50156">
    <property type="entry name" value="SSD"/>
    <property type="match status" value="2"/>
</dbReference>
<evidence type="ECO:0000256" key="4">
    <source>
        <dbReference type="ARBA" id="ARBA00022989"/>
    </source>
</evidence>
<dbReference type="EMBL" id="VSSQ01001971">
    <property type="protein sequence ID" value="MPM12435.1"/>
    <property type="molecule type" value="Genomic_DNA"/>
</dbReference>
<sequence length="592" mass="66124">MNSLSSYAEVSLIGTPLFEDRVLFYLSHDLNRLLILCMAVIVLLFYLAFRSKRAVIIPFSLSLIALVWTLACMVLLGYALTVVNIIVPSMVLILGSSYAIHVLSEYYRSLTADATKEDRNQQIITSVTKISKTIFGACLTTIVGFLSLLVCELEAFKELGIAVSLGIFFCALLSMLYIPALLSILPTPKRKDLRTFTHGPIARLVHALSLRSVRSWPLAIILFAALITSFTFTKQQVKIETDYLTYFPKNDQLIAQSIEFAQKIGGSDPHYITLTAPGNEKNYFLRPDVLQQVYAFEEELLRSNEDITHLLSFSRYVAFLHSVHQGSFAIPDTPGLLLTLSRLLVVVSKQMDHPILSSLISEDGSRITLTIRSFDSRYNSWESLESVQKLQQSIMEATHLLPDNLAIDDWGVGVDALRMSRSIAEDQNRSLLLSLVLVLLIVMIQFKSVKTGFFALVPTLTGIMGNYLFMYLLDIPFDVVTIIFASVTVGVGVDAAIHFLLRFRRRQAEHPALPYEVVVAQTLEETGRPILLTSSALILGLLVLLFASFLPIRYFGLLLSFALLVTTFATLFILPSLMIALHKLSAKSRKRP</sequence>
<dbReference type="Pfam" id="PF03176">
    <property type="entry name" value="MMPL"/>
    <property type="match status" value="2"/>
</dbReference>
<keyword evidence="5 6" id="KW-0472">Membrane</keyword>
<name>A0A644X8D4_9ZZZZ</name>
<proteinExistence type="predicted"/>
<evidence type="ECO:0000256" key="5">
    <source>
        <dbReference type="ARBA" id="ARBA00023136"/>
    </source>
</evidence>
<dbReference type="PANTHER" id="PTHR33406">
    <property type="entry name" value="MEMBRANE PROTEIN MJ1562-RELATED"/>
    <property type="match status" value="1"/>
</dbReference>
<feature type="domain" description="SSD" evidence="7">
    <location>
        <begin position="63"/>
        <end position="184"/>
    </location>
</feature>
<evidence type="ECO:0000259" key="7">
    <source>
        <dbReference type="PROSITE" id="PS50156"/>
    </source>
</evidence>
<protein>
    <submittedName>
        <fullName evidence="8">Multidrug resistance protein MdtC</fullName>
    </submittedName>
</protein>
<feature type="transmembrane region" description="Helical" evidence="6">
    <location>
        <begin position="479"/>
        <end position="501"/>
    </location>
</feature>
<dbReference type="PANTHER" id="PTHR33406:SF13">
    <property type="entry name" value="MEMBRANE PROTEIN YDFJ"/>
    <property type="match status" value="1"/>
</dbReference>
<dbReference type="InterPro" id="IPR001036">
    <property type="entry name" value="Acrflvin-R"/>
</dbReference>
<evidence type="ECO:0000256" key="2">
    <source>
        <dbReference type="ARBA" id="ARBA00022475"/>
    </source>
</evidence>
<feature type="domain" description="SSD" evidence="7">
    <location>
        <begin position="475"/>
        <end position="580"/>
    </location>
</feature>